<dbReference type="Pfam" id="PF12679">
    <property type="entry name" value="ABC2_membrane_2"/>
    <property type="match status" value="1"/>
</dbReference>
<dbReference type="GO" id="GO:0140359">
    <property type="term" value="F:ABC-type transporter activity"/>
    <property type="evidence" value="ECO:0007669"/>
    <property type="project" value="InterPro"/>
</dbReference>
<keyword evidence="1" id="KW-1133">Transmembrane helix</keyword>
<evidence type="ECO:0000313" key="2">
    <source>
        <dbReference type="EMBL" id="OJX60742.1"/>
    </source>
</evidence>
<keyword evidence="1" id="KW-0812">Transmembrane</keyword>
<feature type="transmembrane region" description="Helical" evidence="1">
    <location>
        <begin position="87"/>
        <end position="109"/>
    </location>
</feature>
<comment type="caution">
    <text evidence="2">The sequence shown here is derived from an EMBL/GenBank/DDBJ whole genome shotgun (WGS) entry which is preliminary data.</text>
</comment>
<feature type="transmembrane region" description="Helical" evidence="1">
    <location>
        <begin position="45"/>
        <end position="67"/>
    </location>
</feature>
<dbReference type="AlphaFoldDB" id="A0A1M3L5A8"/>
<feature type="transmembrane region" description="Helical" evidence="1">
    <location>
        <begin position="121"/>
        <end position="146"/>
    </location>
</feature>
<feature type="transmembrane region" description="Helical" evidence="1">
    <location>
        <begin position="158"/>
        <end position="179"/>
    </location>
</feature>
<evidence type="ECO:0000256" key="1">
    <source>
        <dbReference type="SAM" id="Phobius"/>
    </source>
</evidence>
<sequence length="258" mass="28449">MTFTLLRAVLTDSLRSRWVIVYAVFFALVTEGLLYFTSGEARVTIGLMNVVLLLLPLGSIIFGTMHIHDSRDFLELVLVQPVKRTAVYHALWLGVVLPFLAAFTLGTAVPMAIHGKLFAPISLVVLLAGNLVTMVFFAIAYVVGLAFREKATAMGVGFLVWLLLGVVYDGLILATTVAFTNYPMEVPTVVMITANPIDLARIFIMLTFDQAALLGQTGAVFRQFYGSLLGSTVAVLCLLLWIGIPYLIALRMFRRRDW</sequence>
<organism evidence="2 3">
    <name type="scientific">Candidatus Kapaibacterium thiocyanatum</name>
    <dbReference type="NCBI Taxonomy" id="1895771"/>
    <lineage>
        <taxon>Bacteria</taxon>
        <taxon>Pseudomonadati</taxon>
        <taxon>Candidatus Kapaibacteriota</taxon>
        <taxon>Candidatus Kapaibacteriia</taxon>
        <taxon>Candidatus Kapaibacteriales</taxon>
        <taxon>Candidatus Kapaibacteriaceae</taxon>
        <taxon>Candidatus Kapaibacterium</taxon>
    </lineage>
</organism>
<protein>
    <submittedName>
        <fullName evidence="2">Uncharacterized protein</fullName>
    </submittedName>
</protein>
<evidence type="ECO:0000313" key="3">
    <source>
        <dbReference type="Proteomes" id="UP000184233"/>
    </source>
</evidence>
<keyword evidence="1" id="KW-0472">Membrane</keyword>
<accession>A0A1M3L5A8</accession>
<reference evidence="2 3" key="1">
    <citation type="submission" date="2016-09" db="EMBL/GenBank/DDBJ databases">
        <title>Genome-resolved meta-omics ties microbial dynamics to process performance in biotechnology for thiocyanate degradation.</title>
        <authorList>
            <person name="Kantor R.S."/>
            <person name="Huddy R.J."/>
            <person name="Iyer R."/>
            <person name="Thomas B.C."/>
            <person name="Brown C.T."/>
            <person name="Anantharaman K."/>
            <person name="Tringe S."/>
            <person name="Hettich R.L."/>
            <person name="Harrison S.T."/>
            <person name="Banfield J.F."/>
        </authorList>
    </citation>
    <scope>NUCLEOTIDE SEQUENCE [LARGE SCALE GENOMIC DNA]</scope>
    <source>
        <strain evidence="2">59-99</strain>
    </source>
</reference>
<dbReference type="EMBL" id="MKVH01000003">
    <property type="protein sequence ID" value="OJX60742.1"/>
    <property type="molecule type" value="Genomic_DNA"/>
</dbReference>
<name>A0A1M3L5A8_9BACT</name>
<dbReference type="GO" id="GO:0005886">
    <property type="term" value="C:plasma membrane"/>
    <property type="evidence" value="ECO:0007669"/>
    <property type="project" value="UniProtKB-SubCell"/>
</dbReference>
<proteinExistence type="predicted"/>
<dbReference type="Proteomes" id="UP000184233">
    <property type="component" value="Unassembled WGS sequence"/>
</dbReference>
<feature type="transmembrane region" description="Helical" evidence="1">
    <location>
        <begin position="228"/>
        <end position="249"/>
    </location>
</feature>
<dbReference type="STRING" id="1895771.BGO89_04000"/>
<gene>
    <name evidence="2" type="ORF">BGO89_04000</name>
</gene>
<feature type="transmembrane region" description="Helical" evidence="1">
    <location>
        <begin position="20"/>
        <end position="38"/>
    </location>
</feature>